<accession>A0A914BHN5</accession>
<dbReference type="Gene3D" id="1.25.10.10">
    <property type="entry name" value="Leucine-rich Repeat Variant"/>
    <property type="match status" value="2"/>
</dbReference>
<dbReference type="InterPro" id="IPR055445">
    <property type="entry name" value="ARM_ARMC5"/>
</dbReference>
<feature type="domain" description="BTB" evidence="3">
    <location>
        <begin position="1202"/>
        <end position="1262"/>
    </location>
</feature>
<dbReference type="OrthoDB" id="6086604at2759"/>
<dbReference type="OMA" id="PLMVSTC"/>
<dbReference type="InterPro" id="IPR000225">
    <property type="entry name" value="Armadillo"/>
</dbReference>
<evidence type="ECO:0000256" key="1">
    <source>
        <dbReference type="PROSITE-ProRule" id="PRU00259"/>
    </source>
</evidence>
<dbReference type="PROSITE" id="PS50176">
    <property type="entry name" value="ARM_REPEAT"/>
    <property type="match status" value="1"/>
</dbReference>
<feature type="compositionally biased region" description="Polar residues" evidence="2">
    <location>
        <begin position="472"/>
        <end position="500"/>
    </location>
</feature>
<proteinExistence type="predicted"/>
<name>A0A914BHN5_PATMI</name>
<dbReference type="GO" id="GO:0009653">
    <property type="term" value="P:anatomical structure morphogenesis"/>
    <property type="evidence" value="ECO:0007669"/>
    <property type="project" value="TreeGrafter"/>
</dbReference>
<feature type="compositionally biased region" description="Polar residues" evidence="2">
    <location>
        <begin position="615"/>
        <end position="625"/>
    </location>
</feature>
<feature type="compositionally biased region" description="Polar residues" evidence="2">
    <location>
        <begin position="923"/>
        <end position="945"/>
    </location>
</feature>
<feature type="region of interest" description="Disordered" evidence="2">
    <location>
        <begin position="384"/>
        <end position="522"/>
    </location>
</feature>
<dbReference type="Proteomes" id="UP000887568">
    <property type="component" value="Unplaced"/>
</dbReference>
<feature type="compositionally biased region" description="Low complexity" evidence="2">
    <location>
        <begin position="501"/>
        <end position="519"/>
    </location>
</feature>
<sequence>MAASSDDRGSRRTPPSLKEIVNKLCTKSPNNLENGLQEIQGLVRKSRGLEVVSEFRELGGLNEVVQVVKNDVNEKLTDMALSVLATCCREQESKSRVHALKGIPAIVEVLRAHSSVSVINRASRALANLAEAPKLSAVIHQEKVIPLLIRLLKETPDSNCRQSILRTVRILADTSQHTWQILQSEGLLAVLSCLDSDDVKLVSCAVQTAAELTNHLGSEHSTEALRSYLEAGRQAVEDNRVELLVGLLSHSKPSIQEHSLMALLNLMVSEGVRVAAGKAGGVEVFIERGKATTFPGWATYIHCLCFCCREAVNRVRVRNLEGLQVLLNILKSSDEDCVKLHETVLVALMDFYYDEQSLNYLAACGFIQILVSQLRLEEKASVSTSSGCSESRSGTDELKEPEFDSSPSSSKCSGMTQGSFSAPQKRARSLSEGPDKKHLSETEPAVGIKQTFAHDSPLLGRKAKRTRVSAATEPQNDPQPKTAASSTLPSAMVQTAAVQESISSSQPSSVASGMSPGSSTTDYHAYLNLEATPYSPPSIDWEWFLQHREQTGQGLSPRSFSSFSSPLSLSPSRCDFSPMSSPLWSPQNSPDHAPSWSSPHHISDGSPQLAPEWSPQHSPQWESQPSPDPTERTPVGDVLAVPDSPTQPRVTVCYLNLEDNIEVSQDGGSAQSNQSDEADNLITGPAKGLVTSKPSAEEQSGSSKGSQGGGTFREPRSKSLKMRTGKSNTTSVCRLTPDVPSQKDLESDTDLLSFMGSKEPTEKAVASKFERYMEIRRAKQEGKLRRREYAAVTLLSRYSHMDDPSIHMARESVVSVLLDYQPSSAYLQPKCQRTLHRILRNRLCFEQLITEHVPMLIARKMIDRENKAELDRSIDTSKGKPRSKRSQSADDLRCLPSRTVPSYSDNPQPGRVNKRILTERSHSSTSEPATISTEAACSRTNPPNRTHSCEADTLSALIDDSASDTTSVCSMDTLESEQFQLWGDTASPLYPLMVSTCQFRQGIMLRLLSGSFKEKMACILAVPYICQNNSLKRRLLIKYRGLQILLECLCKGKSVPDLFNKAVQCLRDLSAAVFLNSNQEECIQWRRPGDPAKKVTLEGSKKEERYSSLSMVRDGSSSLHNDAGTRCTSKVDHLFHTSKAESRNIQKTAEEAMDTCSSEVQDSKDKDSLPEGQEYIRVPSTATTGVLSKPDACLLDAADKEFDVNFVLDQEVVIQAHRDILTKSSEYFSCLLEGPYLESGQSKVPLKEISKEALALILHSLYGCHQAECCHMKSTVAGGCKVILESVACSGRFLLWSVQNQICDIIVDTYMNAATVVNHFQFGLKHNCSKLTGACLMFMLTSGQVMPGHFQELVERGCADEAFKTIERMITDALFSIA</sequence>
<feature type="compositionally biased region" description="Polar residues" evidence="2">
    <location>
        <begin position="405"/>
        <end position="422"/>
    </location>
</feature>
<dbReference type="EnsemblMetazoa" id="XM_038219860.1">
    <property type="protein sequence ID" value="XP_038075788.1"/>
    <property type="gene ID" value="LOC119743454"/>
</dbReference>
<dbReference type="InterPro" id="IPR000210">
    <property type="entry name" value="BTB/POZ_dom"/>
</dbReference>
<dbReference type="SUPFAM" id="SSF48371">
    <property type="entry name" value="ARM repeat"/>
    <property type="match status" value="1"/>
</dbReference>
<dbReference type="SMART" id="SM00225">
    <property type="entry name" value="BTB"/>
    <property type="match status" value="1"/>
</dbReference>
<evidence type="ECO:0000313" key="4">
    <source>
        <dbReference type="EnsemblMetazoa" id="XP_038075788.1"/>
    </source>
</evidence>
<feature type="compositionally biased region" description="Basic and acidic residues" evidence="2">
    <location>
        <begin position="869"/>
        <end position="878"/>
    </location>
</feature>
<keyword evidence="5" id="KW-1185">Reference proteome</keyword>
<feature type="region of interest" description="Disordered" evidence="2">
    <location>
        <begin position="869"/>
        <end position="945"/>
    </location>
</feature>
<feature type="region of interest" description="Disordered" evidence="2">
    <location>
        <begin position="554"/>
        <end position="647"/>
    </location>
</feature>
<evidence type="ECO:0000259" key="3">
    <source>
        <dbReference type="PROSITE" id="PS50097"/>
    </source>
</evidence>
<dbReference type="PANTHER" id="PTHR23312:SF8">
    <property type="entry name" value="ARMADILLO REPEAT-CONTAINING PROTEIN 5"/>
    <property type="match status" value="1"/>
</dbReference>
<dbReference type="GO" id="GO:0005829">
    <property type="term" value="C:cytosol"/>
    <property type="evidence" value="ECO:0007669"/>
    <property type="project" value="TreeGrafter"/>
</dbReference>
<evidence type="ECO:0000256" key="2">
    <source>
        <dbReference type="SAM" id="MobiDB-lite"/>
    </source>
</evidence>
<dbReference type="Gene3D" id="3.30.710.10">
    <property type="entry name" value="Potassium Channel Kv1.1, Chain A"/>
    <property type="match status" value="1"/>
</dbReference>
<dbReference type="Pfam" id="PF24768">
    <property type="entry name" value="ARM_ARMC5"/>
    <property type="match status" value="1"/>
</dbReference>
<protein>
    <recommendedName>
        <fullName evidence="3">BTB domain-containing protein</fullName>
    </recommendedName>
</protein>
<feature type="compositionally biased region" description="Low complexity" evidence="2">
    <location>
        <begin position="555"/>
        <end position="573"/>
    </location>
</feature>
<dbReference type="GeneID" id="119743454"/>
<dbReference type="SMART" id="SM00185">
    <property type="entry name" value="ARM"/>
    <property type="match status" value="4"/>
</dbReference>
<dbReference type="PANTHER" id="PTHR23312">
    <property type="entry name" value="ARMC5 ARMADILLO REPEAT-CONTAINING -RELATED"/>
    <property type="match status" value="1"/>
</dbReference>
<dbReference type="InterPro" id="IPR016024">
    <property type="entry name" value="ARM-type_fold"/>
</dbReference>
<dbReference type="InterPro" id="IPR011333">
    <property type="entry name" value="SKP1/BTB/POZ_sf"/>
</dbReference>
<evidence type="ECO:0000313" key="5">
    <source>
        <dbReference type="Proteomes" id="UP000887568"/>
    </source>
</evidence>
<reference evidence="4" key="1">
    <citation type="submission" date="2022-11" db="UniProtKB">
        <authorList>
            <consortium name="EnsemblMetazoa"/>
        </authorList>
    </citation>
    <scope>IDENTIFICATION</scope>
</reference>
<organism evidence="4 5">
    <name type="scientific">Patiria miniata</name>
    <name type="common">Bat star</name>
    <name type="synonym">Asterina miniata</name>
    <dbReference type="NCBI Taxonomy" id="46514"/>
    <lineage>
        <taxon>Eukaryota</taxon>
        <taxon>Metazoa</taxon>
        <taxon>Echinodermata</taxon>
        <taxon>Eleutherozoa</taxon>
        <taxon>Asterozoa</taxon>
        <taxon>Asteroidea</taxon>
        <taxon>Valvatacea</taxon>
        <taxon>Valvatida</taxon>
        <taxon>Asterinidae</taxon>
        <taxon>Patiria</taxon>
    </lineage>
</organism>
<dbReference type="RefSeq" id="XP_038075788.1">
    <property type="nucleotide sequence ID" value="XM_038219860.1"/>
</dbReference>
<feature type="repeat" description="ARM" evidence="1">
    <location>
        <begin position="101"/>
        <end position="130"/>
    </location>
</feature>
<dbReference type="PROSITE" id="PS50097">
    <property type="entry name" value="BTB"/>
    <property type="match status" value="1"/>
</dbReference>
<feature type="compositionally biased region" description="Polar residues" evidence="2">
    <location>
        <begin position="664"/>
        <end position="675"/>
    </location>
</feature>
<dbReference type="SUPFAM" id="SSF54695">
    <property type="entry name" value="POZ domain"/>
    <property type="match status" value="1"/>
</dbReference>
<feature type="region of interest" description="Disordered" evidence="2">
    <location>
        <begin position="664"/>
        <end position="745"/>
    </location>
</feature>
<dbReference type="InterPro" id="IPR011989">
    <property type="entry name" value="ARM-like"/>
</dbReference>
<feature type="compositionally biased region" description="Polar residues" evidence="2">
    <location>
        <begin position="578"/>
        <end position="600"/>
    </location>
</feature>
<feature type="compositionally biased region" description="Basic and acidic residues" evidence="2">
    <location>
        <begin position="393"/>
        <end position="402"/>
    </location>
</feature>
<dbReference type="Pfam" id="PF00651">
    <property type="entry name" value="BTB"/>
    <property type="match status" value="1"/>
</dbReference>